<reference evidence="2" key="1">
    <citation type="submission" date="2016-10" db="EMBL/GenBank/DDBJ databases">
        <title>The complete genome sequence of the rumen bacterium Butyrivibrio hungatei MB2003.</title>
        <authorList>
            <person name="Palevich N."/>
            <person name="Kelly W.J."/>
            <person name="Leahy S.C."/>
            <person name="Altermann E."/>
            <person name="Rakonjac J."/>
            <person name="Attwood G.T."/>
        </authorList>
    </citation>
    <scope>NUCLEOTIDE SEQUENCE [LARGE SCALE GENOMIC DNA]</scope>
    <source>
        <strain evidence="2">MB2003</strain>
    </source>
</reference>
<dbReference type="Proteomes" id="UP000179284">
    <property type="component" value="Chromosome I"/>
</dbReference>
<proteinExistence type="predicted"/>
<dbReference type="KEGG" id="bhu:bhn_I1599"/>
<name>A0A1D9P2B2_9FIRM</name>
<dbReference type="AlphaFoldDB" id="A0A1D9P2B2"/>
<dbReference type="SUPFAM" id="SSF55594">
    <property type="entry name" value="HPr-like"/>
    <property type="match status" value="1"/>
</dbReference>
<dbReference type="RefSeq" id="WP_071176307.1">
    <property type="nucleotide sequence ID" value="NZ_CP017831.1"/>
</dbReference>
<keyword evidence="2" id="KW-1185">Reference proteome</keyword>
<gene>
    <name evidence="1" type="ORF">bhn_I1599</name>
</gene>
<accession>A0A1D9P2B2</accession>
<evidence type="ECO:0000313" key="1">
    <source>
        <dbReference type="EMBL" id="AOZ96632.1"/>
    </source>
</evidence>
<protein>
    <submittedName>
        <fullName evidence="1">PTS HPr component</fullName>
    </submittedName>
</protein>
<dbReference type="OrthoDB" id="2003845at2"/>
<organism evidence="1 2">
    <name type="scientific">Butyrivibrio hungatei</name>
    <dbReference type="NCBI Taxonomy" id="185008"/>
    <lineage>
        <taxon>Bacteria</taxon>
        <taxon>Bacillati</taxon>
        <taxon>Bacillota</taxon>
        <taxon>Clostridia</taxon>
        <taxon>Lachnospirales</taxon>
        <taxon>Lachnospiraceae</taxon>
        <taxon>Butyrivibrio</taxon>
    </lineage>
</organism>
<evidence type="ECO:0000313" key="2">
    <source>
        <dbReference type="Proteomes" id="UP000179284"/>
    </source>
</evidence>
<sequence length="82" mass="9125">MKKDVKVSLGCKSQIVQFINMNSKSSCEIDVQDGHSFIDGKSIVGLLSLNLYRPLDVTVIGDDKKITNLIKDYDTHNLLLAE</sequence>
<dbReference type="InterPro" id="IPR035895">
    <property type="entry name" value="HPr-like_sf"/>
</dbReference>
<dbReference type="EMBL" id="CP017831">
    <property type="protein sequence ID" value="AOZ96632.1"/>
    <property type="molecule type" value="Genomic_DNA"/>
</dbReference>